<dbReference type="AlphaFoldDB" id="A0A1V0TQV0"/>
<evidence type="ECO:0000256" key="1">
    <source>
        <dbReference type="SAM" id="MobiDB-lite"/>
    </source>
</evidence>
<accession>A0A1V0TQV0</accession>
<organism evidence="3 4">
    <name type="scientific">Streptomyces gilvosporeus</name>
    <dbReference type="NCBI Taxonomy" id="553510"/>
    <lineage>
        <taxon>Bacteria</taxon>
        <taxon>Bacillati</taxon>
        <taxon>Actinomycetota</taxon>
        <taxon>Actinomycetes</taxon>
        <taxon>Kitasatosporales</taxon>
        <taxon>Streptomycetaceae</taxon>
        <taxon>Streptomyces</taxon>
    </lineage>
</organism>
<proteinExistence type="predicted"/>
<evidence type="ECO:0000256" key="2">
    <source>
        <dbReference type="SAM" id="SignalP"/>
    </source>
</evidence>
<name>A0A1V0TQV0_9ACTN</name>
<feature type="region of interest" description="Disordered" evidence="1">
    <location>
        <begin position="38"/>
        <end position="153"/>
    </location>
</feature>
<dbReference type="RefSeq" id="WP_083105219.1">
    <property type="nucleotide sequence ID" value="NZ_CP020569.1"/>
</dbReference>
<reference evidence="3 4" key="1">
    <citation type="submission" date="2017-04" db="EMBL/GenBank/DDBJ databases">
        <title>Complete Genome Sequence of Streptomyces gilvosporeus F607, a Capable Producer of Natamycin.</title>
        <authorList>
            <person name="Zong G."/>
            <person name="Zhong C."/>
            <person name="Fu J."/>
            <person name="Qin R."/>
            <person name="Cao G."/>
        </authorList>
    </citation>
    <scope>NUCLEOTIDE SEQUENCE [LARGE SCALE GENOMIC DNA]</scope>
    <source>
        <strain evidence="3 4">F607</strain>
    </source>
</reference>
<feature type="signal peptide" evidence="2">
    <location>
        <begin position="1"/>
        <end position="27"/>
    </location>
</feature>
<dbReference type="Proteomes" id="UP000192726">
    <property type="component" value="Chromosome"/>
</dbReference>
<keyword evidence="4" id="KW-1185">Reference proteome</keyword>
<feature type="compositionally biased region" description="Low complexity" evidence="1">
    <location>
        <begin position="39"/>
        <end position="80"/>
    </location>
</feature>
<protein>
    <recommendedName>
        <fullName evidence="5">Secreted protein</fullName>
    </recommendedName>
</protein>
<sequence>MRKLRKAAVVVAALGSVGLLGTGTAFADGGMTVVREYVQQQPQQQQQQPQAQQQEPQQQPQQQQQEPQQQSQQQQPQQQQSSHRRDDGKSSVGVGGEKNWQSTSCRADDKILDYYGEVGEGNGKKSRGEAGSQTTTLGSSMNCSINVENSADK</sequence>
<keyword evidence="2" id="KW-0732">Signal</keyword>
<dbReference type="KEGG" id="sgv:B1H19_14955"/>
<evidence type="ECO:0000313" key="4">
    <source>
        <dbReference type="Proteomes" id="UP000192726"/>
    </source>
</evidence>
<gene>
    <name evidence="3" type="ORF">B1H19_14955</name>
</gene>
<dbReference type="EMBL" id="CP020569">
    <property type="protein sequence ID" value="ARF55316.1"/>
    <property type="molecule type" value="Genomic_DNA"/>
</dbReference>
<evidence type="ECO:0000313" key="3">
    <source>
        <dbReference type="EMBL" id="ARF55316.1"/>
    </source>
</evidence>
<feature type="compositionally biased region" description="Polar residues" evidence="1">
    <location>
        <begin position="131"/>
        <end position="153"/>
    </location>
</feature>
<feature type="chain" id="PRO_5012979484" description="Secreted protein" evidence="2">
    <location>
        <begin position="28"/>
        <end position="153"/>
    </location>
</feature>
<evidence type="ECO:0008006" key="5">
    <source>
        <dbReference type="Google" id="ProtNLM"/>
    </source>
</evidence>